<dbReference type="InterPro" id="IPR027417">
    <property type="entry name" value="P-loop_NTPase"/>
</dbReference>
<dbReference type="InterPro" id="IPR014001">
    <property type="entry name" value="Helicase_ATP-bd"/>
</dbReference>
<comment type="caution">
    <text evidence="3">The sequence shown here is derived from an EMBL/GenBank/DDBJ whole genome shotgun (WGS) entry which is preliminary data.</text>
</comment>
<evidence type="ECO:0000313" key="4">
    <source>
        <dbReference type="Proteomes" id="UP000243859"/>
    </source>
</evidence>
<dbReference type="GO" id="GO:0016787">
    <property type="term" value="F:hydrolase activity"/>
    <property type="evidence" value="ECO:0007669"/>
    <property type="project" value="UniProtKB-KW"/>
</dbReference>
<evidence type="ECO:0000313" key="3">
    <source>
        <dbReference type="EMBL" id="PTN01273.1"/>
    </source>
</evidence>
<dbReference type="EMBL" id="QAAA01000015">
    <property type="protein sequence ID" value="PTN01273.1"/>
    <property type="molecule type" value="Genomic_DNA"/>
</dbReference>
<dbReference type="Pfam" id="PF00271">
    <property type="entry name" value="Helicase_C"/>
    <property type="match status" value="1"/>
</dbReference>
<organism evidence="3 4">
    <name type="scientific">Rhodovulum imhoffii</name>
    <dbReference type="NCBI Taxonomy" id="365340"/>
    <lineage>
        <taxon>Bacteria</taxon>
        <taxon>Pseudomonadati</taxon>
        <taxon>Pseudomonadota</taxon>
        <taxon>Alphaproteobacteria</taxon>
        <taxon>Rhodobacterales</taxon>
        <taxon>Paracoccaceae</taxon>
        <taxon>Rhodovulum</taxon>
    </lineage>
</organism>
<dbReference type="Gene3D" id="3.40.50.300">
    <property type="entry name" value="P-loop containing nucleotide triphosphate hydrolases"/>
    <property type="match status" value="1"/>
</dbReference>
<dbReference type="CDD" id="cd18793">
    <property type="entry name" value="SF2_C_SNF"/>
    <property type="match status" value="1"/>
</dbReference>
<dbReference type="SMART" id="SM00487">
    <property type="entry name" value="DEXDc"/>
    <property type="match status" value="1"/>
</dbReference>
<accession>A0A2T5BQ90</accession>
<protein>
    <submittedName>
        <fullName evidence="3">SNF2 domain-containing protein</fullName>
    </submittedName>
</protein>
<feature type="domain" description="Helicase ATP-binding" evidence="2">
    <location>
        <begin position="126"/>
        <end position="316"/>
    </location>
</feature>
<dbReference type="InterPro" id="IPR000330">
    <property type="entry name" value="SNF2_N"/>
</dbReference>
<evidence type="ECO:0000256" key="1">
    <source>
        <dbReference type="ARBA" id="ARBA00022801"/>
    </source>
</evidence>
<dbReference type="Pfam" id="PF00176">
    <property type="entry name" value="SNF2-rel_dom"/>
    <property type="match status" value="1"/>
</dbReference>
<dbReference type="RefSeq" id="WP_107893133.1">
    <property type="nucleotide sequence ID" value="NZ_NHSI01000003.1"/>
</dbReference>
<keyword evidence="4" id="KW-1185">Reference proteome</keyword>
<dbReference type="InterPro" id="IPR001650">
    <property type="entry name" value="Helicase_C-like"/>
</dbReference>
<reference evidence="3 4" key="1">
    <citation type="submission" date="2018-04" db="EMBL/GenBank/DDBJ databases">
        <title>Genomic Encyclopedia of Archaeal and Bacterial Type Strains, Phase II (KMG-II): from individual species to whole genera.</title>
        <authorList>
            <person name="Goeker M."/>
        </authorList>
    </citation>
    <scope>NUCLEOTIDE SEQUENCE [LARGE SCALE GENOMIC DNA]</scope>
    <source>
        <strain evidence="3 4">DSM 18064</strain>
    </source>
</reference>
<sequence>MSDAPTAVSVRYNPDHTGTLSVPEDALETPIWSRLKLAIRTKKLDHTLAGSEINLSWPDTLGVVRELGSKANQKSLHFRFRPEGEAADKLRAFTAQIKKTREQRGEITEVLSPDEIEEKLKATGFTKRELRDFQLRDLSHLLALSNGANFSVPGAGKTTVTFALHMLTRQPGQHFIVVAPKAAFQAWMDIVDECMEDDAPYGGAEPFTLLVGSEDENRRALHSGATRFIISYDMVIRQQGMLAAHFATTPTHLVLDEAHRMKAGWQSQRGAFFLRTADDPVRRDILTGTPMPQAASDMESQLDFLWPGHGYGLEISHGKSPREVLGNLYVRTTKTELGLPPAERHFIDVGMDSGQLALYSIVRNEFIRDYSKQLSRGMGDAQFLRARRSVMRLLQLSINPALALSAMANDDVKVDSNIVDLVLDEGHSAKMRAVMDHAYSLAREGKKCVIWTIFTDTIHSFVSALADLNPVYIHGGVPSGLPDDPECREGRIRRFHEDSGCFVLVANPAAAGEGISLHTVCHHAIYADRSYVSTHYLQSIDRIHRLGLGPDEETHIRIYRSKAPPVIGSIDMSVSRRLVEKIRNMQQLLDDPDLHEIAFDEEEAADPLDYDVELKDIIDLIAELEGTAPAAPSEEV</sequence>
<dbReference type="Gene3D" id="3.40.50.10810">
    <property type="entry name" value="Tandem AAA-ATPase domain"/>
    <property type="match status" value="1"/>
</dbReference>
<dbReference type="Proteomes" id="UP000243859">
    <property type="component" value="Unassembled WGS sequence"/>
</dbReference>
<name>A0A2T5BQ90_9RHOB</name>
<dbReference type="PANTHER" id="PTHR10799">
    <property type="entry name" value="SNF2/RAD54 HELICASE FAMILY"/>
    <property type="match status" value="1"/>
</dbReference>
<dbReference type="OrthoDB" id="9814088at2"/>
<dbReference type="SUPFAM" id="SSF52540">
    <property type="entry name" value="P-loop containing nucleoside triphosphate hydrolases"/>
    <property type="match status" value="2"/>
</dbReference>
<proteinExistence type="predicted"/>
<dbReference type="InterPro" id="IPR038718">
    <property type="entry name" value="SNF2-like_sf"/>
</dbReference>
<dbReference type="GO" id="GO:0004386">
    <property type="term" value="F:helicase activity"/>
    <property type="evidence" value="ECO:0007669"/>
    <property type="project" value="UniProtKB-KW"/>
</dbReference>
<evidence type="ECO:0000259" key="2">
    <source>
        <dbReference type="SMART" id="SM00487"/>
    </source>
</evidence>
<keyword evidence="1" id="KW-0378">Hydrolase</keyword>
<dbReference type="InterPro" id="IPR049730">
    <property type="entry name" value="SNF2/RAD54-like_C"/>
</dbReference>
<gene>
    <name evidence="3" type="ORF">C8N32_11563</name>
</gene>
<dbReference type="GO" id="GO:0005524">
    <property type="term" value="F:ATP binding"/>
    <property type="evidence" value="ECO:0007669"/>
    <property type="project" value="InterPro"/>
</dbReference>
<dbReference type="AlphaFoldDB" id="A0A2T5BQ90"/>